<dbReference type="AlphaFoldDB" id="A0AA37GNS5"/>
<gene>
    <name evidence="2" type="ORF">ColLi_06660</name>
</gene>
<evidence type="ECO:0000256" key="1">
    <source>
        <dbReference type="SAM" id="MobiDB-lite"/>
    </source>
</evidence>
<feature type="compositionally biased region" description="Basic and acidic residues" evidence="1">
    <location>
        <begin position="33"/>
        <end position="42"/>
    </location>
</feature>
<name>A0AA37GNS5_9PEZI</name>
<organism evidence="2 3">
    <name type="scientific">Colletotrichum liriopes</name>
    <dbReference type="NCBI Taxonomy" id="708192"/>
    <lineage>
        <taxon>Eukaryota</taxon>
        <taxon>Fungi</taxon>
        <taxon>Dikarya</taxon>
        <taxon>Ascomycota</taxon>
        <taxon>Pezizomycotina</taxon>
        <taxon>Sordariomycetes</taxon>
        <taxon>Hypocreomycetidae</taxon>
        <taxon>Glomerellales</taxon>
        <taxon>Glomerellaceae</taxon>
        <taxon>Colletotrichum</taxon>
        <taxon>Colletotrichum spaethianum species complex</taxon>
    </lineage>
</organism>
<feature type="compositionally biased region" description="Polar residues" evidence="1">
    <location>
        <begin position="48"/>
        <end position="57"/>
    </location>
</feature>
<feature type="compositionally biased region" description="Basic and acidic residues" evidence="1">
    <location>
        <begin position="75"/>
        <end position="84"/>
    </location>
</feature>
<reference evidence="2 3" key="1">
    <citation type="submission" date="2021-07" db="EMBL/GenBank/DDBJ databases">
        <title>Genome data of Colletotrichum spaethianum.</title>
        <authorList>
            <person name="Utami Y.D."/>
            <person name="Hiruma K."/>
        </authorList>
    </citation>
    <scope>NUCLEOTIDE SEQUENCE [LARGE SCALE GENOMIC DNA]</scope>
    <source>
        <strain evidence="2 3">MAFF 242679</strain>
    </source>
</reference>
<feature type="region of interest" description="Disordered" evidence="1">
    <location>
        <begin position="1"/>
        <end position="84"/>
    </location>
</feature>
<evidence type="ECO:0000313" key="3">
    <source>
        <dbReference type="Proteomes" id="UP001055172"/>
    </source>
</evidence>
<dbReference type="Proteomes" id="UP001055172">
    <property type="component" value="Unassembled WGS sequence"/>
</dbReference>
<keyword evidence="3" id="KW-1185">Reference proteome</keyword>
<evidence type="ECO:0000313" key="2">
    <source>
        <dbReference type="EMBL" id="GJC83822.1"/>
    </source>
</evidence>
<feature type="compositionally biased region" description="Low complexity" evidence="1">
    <location>
        <begin position="14"/>
        <end position="24"/>
    </location>
</feature>
<protein>
    <submittedName>
        <fullName evidence="2">Uncharacterized protein</fullName>
    </submittedName>
</protein>
<dbReference type="EMBL" id="BPPX01000013">
    <property type="protein sequence ID" value="GJC83822.1"/>
    <property type="molecule type" value="Genomic_DNA"/>
</dbReference>
<sequence>MALPCPVAGRSPVPSWSPNTHPNPTTSPPPTRGRKEDGEQGKKRGNPSFVTPSTSPFNHIRFCPIPLGLGPLPPSEDKDRDPPA</sequence>
<proteinExistence type="predicted"/>
<accession>A0AA37GNS5</accession>
<comment type="caution">
    <text evidence="2">The sequence shown here is derived from an EMBL/GenBank/DDBJ whole genome shotgun (WGS) entry which is preliminary data.</text>
</comment>